<accession>A0ACA9KBC7</accession>
<evidence type="ECO:0000313" key="2">
    <source>
        <dbReference type="Proteomes" id="UP000789525"/>
    </source>
</evidence>
<proteinExistence type="predicted"/>
<dbReference type="EMBL" id="CAJVPT010001544">
    <property type="protein sequence ID" value="CAG8464306.1"/>
    <property type="molecule type" value="Genomic_DNA"/>
</dbReference>
<gene>
    <name evidence="1" type="ORF">ACOLOM_LOCUS1304</name>
</gene>
<keyword evidence="2" id="KW-1185">Reference proteome</keyword>
<comment type="caution">
    <text evidence="1">The sequence shown here is derived from an EMBL/GenBank/DDBJ whole genome shotgun (WGS) entry which is preliminary data.</text>
</comment>
<reference evidence="1" key="1">
    <citation type="submission" date="2021-06" db="EMBL/GenBank/DDBJ databases">
        <authorList>
            <person name="Kallberg Y."/>
            <person name="Tangrot J."/>
            <person name="Rosling A."/>
        </authorList>
    </citation>
    <scope>NUCLEOTIDE SEQUENCE</scope>
    <source>
        <strain evidence="1">CL356</strain>
    </source>
</reference>
<protein>
    <submittedName>
        <fullName evidence="1">2884_t:CDS:1</fullName>
    </submittedName>
</protein>
<organism evidence="1 2">
    <name type="scientific">Acaulospora colombiana</name>
    <dbReference type="NCBI Taxonomy" id="27376"/>
    <lineage>
        <taxon>Eukaryota</taxon>
        <taxon>Fungi</taxon>
        <taxon>Fungi incertae sedis</taxon>
        <taxon>Mucoromycota</taxon>
        <taxon>Glomeromycotina</taxon>
        <taxon>Glomeromycetes</taxon>
        <taxon>Diversisporales</taxon>
        <taxon>Acaulosporaceae</taxon>
        <taxon>Acaulospora</taxon>
    </lineage>
</organism>
<name>A0ACA9KBC7_9GLOM</name>
<dbReference type="Proteomes" id="UP000789525">
    <property type="component" value="Unassembled WGS sequence"/>
</dbReference>
<evidence type="ECO:0000313" key="1">
    <source>
        <dbReference type="EMBL" id="CAG8464306.1"/>
    </source>
</evidence>
<sequence length="148" mass="16863">MGNSIKEELVDSPILRPIQDALVLDKEISHLYSTTIPNKIKEFIDFFYHKLTVGIMIGFCLGFCAIPVTLIYFFIEPPFDKAFTQFKQLASTWTKDGKKRNLKITVNIVFSVVMLFFLRVLMLIPLILFVMGFEKLSGFDGLISFPAG</sequence>